<proteinExistence type="predicted"/>
<protein>
    <submittedName>
        <fullName evidence="1">Uncharacterized protein</fullName>
    </submittedName>
</protein>
<dbReference type="OrthoDB" id="6402609at2"/>
<dbReference type="Proteomes" id="UP000319627">
    <property type="component" value="Unassembled WGS sequence"/>
</dbReference>
<gene>
    <name evidence="1" type="ORF">LX59_02911</name>
</gene>
<evidence type="ECO:0000313" key="2">
    <source>
        <dbReference type="Proteomes" id="UP000319627"/>
    </source>
</evidence>
<dbReference type="EMBL" id="VLKG01000015">
    <property type="protein sequence ID" value="TWH63947.1"/>
    <property type="molecule type" value="Genomic_DNA"/>
</dbReference>
<accession>A0A562HYT5</accession>
<comment type="caution">
    <text evidence="1">The sequence shown here is derived from an EMBL/GenBank/DDBJ whole genome shotgun (WGS) entry which is preliminary data.</text>
</comment>
<reference evidence="1 2" key="1">
    <citation type="submission" date="2019-07" db="EMBL/GenBank/DDBJ databases">
        <title>Genomic Encyclopedia of Type Strains, Phase I: the one thousand microbial genomes (KMG-I) project.</title>
        <authorList>
            <person name="Kyrpides N."/>
        </authorList>
    </citation>
    <scope>NUCLEOTIDE SEQUENCE [LARGE SCALE GENOMIC DNA]</scope>
    <source>
        <strain evidence="1 2">DSM 375</strain>
    </source>
</reference>
<name>A0A562HYT5_9GAMM</name>
<keyword evidence="2" id="KW-1185">Reference proteome</keyword>
<dbReference type="RefSeq" id="WP_144573144.1">
    <property type="nucleotide sequence ID" value="NZ_VLKG01000015.1"/>
</dbReference>
<evidence type="ECO:0000313" key="1">
    <source>
        <dbReference type="EMBL" id="TWH63947.1"/>
    </source>
</evidence>
<organism evidence="1 2">
    <name type="scientific">Azomonas agilis</name>
    <dbReference type="NCBI Taxonomy" id="116849"/>
    <lineage>
        <taxon>Bacteria</taxon>
        <taxon>Pseudomonadati</taxon>
        <taxon>Pseudomonadota</taxon>
        <taxon>Gammaproteobacteria</taxon>
        <taxon>Pseudomonadales</taxon>
        <taxon>Pseudomonadaceae</taxon>
        <taxon>Azomonas</taxon>
    </lineage>
</organism>
<sequence>MRPPLRKESHSLFRVATLISEKGNISSKIKRLCLDSPKLGGVSKKNIRISGWVLAKNPLDLSNIKILVNGGGGFSLNKDRRDVVNKIINDDAERVKQLRCGFSFDFDVSKSINKPLELSLSIDGKTTPWQTFVIEPVEVESDHDPVRVTWERYSTNELDNISTTDAALLEKLKKEEVEKLLFIKSSLVSIKDALLSKAIGKEKSEFKFFLELLGSREFPHVLVSSALSQGTCHIPSPFNRNEWSVCSESFNLPNLTVLRFVDSSKEVFFVIQQVTSADLVYFPKRKLAVRIKHASEDILLNVLHLIFSKFSKFLSYSRSASENKFRGIVASFPRPYHFYYEILHGMDLLQKKCVLDRVPEIIYSPGSAFYSFKELYSLTSKENTSDLRLIRDENILSKKFVVQIGVGFSLANTSHVKEIDQFLVSHAIRSIGLKESLGLAEAKKCFPLISFGITIEKRSWLEQADAISSVISFIAQKFPGAGVVFDGWTMPINPTEKDFARVKEFEEFVSLIEKTIPDQVRVFSTIGASSKRKIAFAMLADCFVANSGTDVLHIARFAKKPGVGHNCKGMKSLPEHFAMCPNLRHVDDEYITDIPDEKSDTRGVGFLSYSIKSEVIQEMLLDILAEDVVKNRLNA</sequence>
<dbReference type="AlphaFoldDB" id="A0A562HYT5"/>